<feature type="compositionally biased region" description="Polar residues" evidence="10">
    <location>
        <begin position="595"/>
        <end position="605"/>
    </location>
</feature>
<dbReference type="GeneID" id="24588975"/>
<dbReference type="PRINTS" id="PR00047">
    <property type="entry name" value="STROIDFINGER"/>
</dbReference>
<reference evidence="11" key="4">
    <citation type="journal article" date="2022" name="PLoS Pathog.">
        <title>Chromosome-level genome of Schistosoma haematobium underpins genome-wide explorations of molecular variation.</title>
        <authorList>
            <person name="Stroehlein A.J."/>
            <person name="Korhonen P.K."/>
            <person name="Lee V.V."/>
            <person name="Ralph S.A."/>
            <person name="Mentink-Kane M."/>
            <person name="You H."/>
            <person name="McManus D.P."/>
            <person name="Tchuente L.T."/>
            <person name="Stothard J.R."/>
            <person name="Kaur P."/>
            <person name="Dudchenko O."/>
            <person name="Aiden E.L."/>
            <person name="Yang B."/>
            <person name="Yang H."/>
            <person name="Emery A.M."/>
            <person name="Webster B.L."/>
            <person name="Brindley P.J."/>
            <person name="Rollinson D."/>
            <person name="Chang B.C.H."/>
            <person name="Gasser R.B."/>
            <person name="Young N.D."/>
        </authorList>
    </citation>
    <scope>NUCLEOTIDE SEQUENCE</scope>
</reference>
<dbReference type="InterPro" id="IPR000536">
    <property type="entry name" value="Nucl_hrmn_rcpt_lig-bd"/>
</dbReference>
<feature type="region of interest" description="Disordered" evidence="10">
    <location>
        <begin position="591"/>
        <end position="615"/>
    </location>
</feature>
<dbReference type="RefSeq" id="XP_035588303.1">
    <property type="nucleotide sequence ID" value="XM_035731210.2"/>
</dbReference>
<comment type="caution">
    <text evidence="11">The sequence shown here is derived from an EMBL/GenBank/DDBJ whole genome shotgun (WGS) entry which is preliminary data.</text>
</comment>
<keyword evidence="4" id="KW-0862">Zinc</keyword>
<dbReference type="EMBL" id="AMPZ03000001">
    <property type="protein sequence ID" value="KAH9596587.1"/>
    <property type="molecule type" value="Genomic_DNA"/>
</dbReference>
<dbReference type="Gene3D" id="1.10.565.10">
    <property type="entry name" value="Retinoid X Receptor"/>
    <property type="match status" value="1"/>
</dbReference>
<dbReference type="InterPro" id="IPR013088">
    <property type="entry name" value="Znf_NHR/GATA"/>
</dbReference>
<dbReference type="PRINTS" id="PR00398">
    <property type="entry name" value="STRDHORMONER"/>
</dbReference>
<keyword evidence="5" id="KW-0805">Transcription regulation</keyword>
<evidence type="ECO:0000256" key="7">
    <source>
        <dbReference type="ARBA" id="ARBA00023163"/>
    </source>
</evidence>
<dbReference type="InterPro" id="IPR035500">
    <property type="entry name" value="NHR-like_dom_sf"/>
</dbReference>
<dbReference type="PROSITE" id="PS00031">
    <property type="entry name" value="NUCLEAR_REC_DBD_1"/>
    <property type="match status" value="1"/>
</dbReference>
<evidence type="ECO:0000256" key="9">
    <source>
        <dbReference type="ARBA" id="ARBA00023242"/>
    </source>
</evidence>
<dbReference type="PROSITE" id="PS50878">
    <property type="entry name" value="RT_POL"/>
    <property type="match status" value="1"/>
</dbReference>
<dbReference type="Pfam" id="PF00105">
    <property type="entry name" value="zf-C4"/>
    <property type="match status" value="1"/>
</dbReference>
<dbReference type="AlphaFoldDB" id="A0A6A5DGZ4"/>
<dbReference type="SMART" id="SM00399">
    <property type="entry name" value="ZnF_C4"/>
    <property type="match status" value="1"/>
</dbReference>
<evidence type="ECO:0000256" key="8">
    <source>
        <dbReference type="ARBA" id="ARBA00023170"/>
    </source>
</evidence>
<evidence type="ECO:0000256" key="10">
    <source>
        <dbReference type="SAM" id="MobiDB-lite"/>
    </source>
</evidence>
<organism evidence="11 12">
    <name type="scientific">Schistosoma haematobium</name>
    <name type="common">Blood fluke</name>
    <dbReference type="NCBI Taxonomy" id="6185"/>
    <lineage>
        <taxon>Eukaryota</taxon>
        <taxon>Metazoa</taxon>
        <taxon>Spiralia</taxon>
        <taxon>Lophotrochozoa</taxon>
        <taxon>Platyhelminthes</taxon>
        <taxon>Trematoda</taxon>
        <taxon>Digenea</taxon>
        <taxon>Strigeidida</taxon>
        <taxon>Schistosomatoidea</taxon>
        <taxon>Schistosomatidae</taxon>
        <taxon>Schistosoma</taxon>
    </lineage>
</organism>
<dbReference type="Pfam" id="PF00078">
    <property type="entry name" value="RVT_1"/>
    <property type="match status" value="1"/>
</dbReference>
<dbReference type="GO" id="GO:0005634">
    <property type="term" value="C:nucleus"/>
    <property type="evidence" value="ECO:0007669"/>
    <property type="project" value="UniProtKB-SubCell"/>
</dbReference>
<evidence type="ECO:0000256" key="6">
    <source>
        <dbReference type="ARBA" id="ARBA00023125"/>
    </source>
</evidence>
<dbReference type="KEGG" id="shx:MS3_00002213"/>
<dbReference type="PROSITE" id="PS51030">
    <property type="entry name" value="NUCLEAR_REC_DBD_2"/>
    <property type="match status" value="1"/>
</dbReference>
<dbReference type="Gene3D" id="3.30.50.10">
    <property type="entry name" value="Erythroid Transcription Factor GATA-1, subunit A"/>
    <property type="match status" value="1"/>
</dbReference>
<keyword evidence="12" id="KW-1185">Reference proteome</keyword>
<name>A0A6A5DGZ4_SCHHA</name>
<dbReference type="SUPFAM" id="SSF57716">
    <property type="entry name" value="Glucocorticoid receptor-like (DNA-binding domain)"/>
    <property type="match status" value="1"/>
</dbReference>
<evidence type="ECO:0000313" key="12">
    <source>
        <dbReference type="Proteomes" id="UP000471633"/>
    </source>
</evidence>
<dbReference type="GO" id="GO:0003700">
    <property type="term" value="F:DNA-binding transcription factor activity"/>
    <property type="evidence" value="ECO:0007669"/>
    <property type="project" value="InterPro"/>
</dbReference>
<sequence>MNPPNIEAAHIDLPIDVNPSTTEEIRMAIRQIKNGKAAGPDNIPAEALKSDIKATTSMLYLLFKKIWGEEQVPMDWKEGHLVKIPKKGYLSKCENYRGITLLSIPGKVFNRVLLNRMKDAVYAQLRDQQAGFRKDWSCTDQIATLRIIVEQSVEWNSSLYIKFIDYEKAFDSVDGRTLWKLLRHYGVLEKIVNIIRNSYDGPQCKVVHGGQLTDAFQVRTGVRQGCLLSPFLFLLVVDWITRTSTSEGKHGIQWTAQNQLDDLDFADDLALLSHTHEQIQMKKTSVAAVSASVGLNTNEKARSSNTTQRTPSNTITLNGETLEDVESFTYLGIIFDEPGGSDADTKATIGKMSHCPVEYSNPNSQNTISYITSDSVISVSFADCQSSSPSYHSLSSSTTLPGVGSFLDKSNHLSHYSPNKYYDTEPTVIPGHSYVENTGVFDNNLPYPIKSEAIHEIVSGTFITPDAHNQSCFTSSQPLKSLNPSLPVQSSESLLTGFTHPLSMDHTVLEDGGLDLDRVFVAIINDRNSEHDIFNDTDVNCDSERCSIDKSNSCNKQLLNNSIQSSVNQSMLTDDSEDKSLLQYYPVVDTEKTTQHQTHPKTSPISEVDQTRKSSGSSEVSTRMCVVCGDKASGFHYGVSTCEGCKGFFRRAIQRDQSYTCAKNGTCEINKTLRNKCQQCRLLKCIAVGMSRDAVRKRRHGKKREQSSCESVTLPSSDSSNKYETSAYSSGSADVVLTPSEAHLNETTLKPHEMPITSTNFQPSSSSIPSSTNISLTLCNNNNSDNSNGLTKEDQQTLDKFDRFLNYCKDQAIKYQANSWNISKSDYYHLSGSLSRHLSPIKHTPYELGESLKLLTVDEIFCPAQLKFTHEFACHLEQFIRLSQHDQSILLRDCLPELAILMLCRENRNKTHMNFSSTSVNYQLNCLFSPWFPNAVVTDSSLDCLHMTCDSITSQSIFQFASRLQRLHLTNMEFGPLIGVILFTPERSDLLDIDFVNRTQNLWAELLRRYCESNGSQTRCAHLIMILSTLRELASKITHNLNAWYKLSNTPMSNCLKEFLYSSSFNSMDDCF</sequence>
<evidence type="ECO:0000313" key="11">
    <source>
        <dbReference type="EMBL" id="KAH9596587.1"/>
    </source>
</evidence>
<dbReference type="FunFam" id="3.30.50.10:FF:000006">
    <property type="entry name" value="Nuclear receptor subfamily 5 group A member"/>
    <property type="match status" value="1"/>
</dbReference>
<dbReference type="InterPro" id="IPR050234">
    <property type="entry name" value="Nuclear_hormone_rcpt_NR1"/>
</dbReference>
<keyword evidence="7" id="KW-0804">Transcription</keyword>
<reference evidence="11" key="2">
    <citation type="journal article" date="2019" name="Gigascience">
        <title>High-quality Schistosoma haematobium genome achieved by single-molecule and long-range sequencing.</title>
        <authorList>
            <person name="Stroehlein A.J."/>
            <person name="Korhonen P.K."/>
            <person name="Chong T.M."/>
            <person name="Lim Y.L."/>
            <person name="Chan K.G."/>
            <person name="Webster B."/>
            <person name="Rollinson D."/>
            <person name="Brindley P.J."/>
            <person name="Gasser R.B."/>
            <person name="Young N.D."/>
        </authorList>
    </citation>
    <scope>NUCLEOTIDE SEQUENCE</scope>
</reference>
<reference evidence="11" key="1">
    <citation type="journal article" date="2012" name="Nat. Genet.">
        <title>Whole-genome sequence of Schistosoma haematobium.</title>
        <authorList>
            <person name="Young N.D."/>
            <person name="Jex A.R."/>
            <person name="Li B."/>
            <person name="Liu S."/>
            <person name="Yang L."/>
            <person name="Xiong Z."/>
            <person name="Li Y."/>
            <person name="Cantacessi C."/>
            <person name="Hall R.S."/>
            <person name="Xu X."/>
            <person name="Chen F."/>
            <person name="Wu X."/>
            <person name="Zerlotini A."/>
            <person name="Oliveira G."/>
            <person name="Hofmann A."/>
            <person name="Zhang G."/>
            <person name="Fang X."/>
            <person name="Kang Y."/>
            <person name="Campbell B.E."/>
            <person name="Loukas A."/>
            <person name="Ranganathan S."/>
            <person name="Rollinson D."/>
            <person name="Rinaldi G."/>
            <person name="Brindley P.J."/>
            <person name="Yang H."/>
            <person name="Wang J."/>
            <person name="Wang J."/>
            <person name="Gasser R.B."/>
        </authorList>
    </citation>
    <scope>NUCLEOTIDE SEQUENCE</scope>
</reference>
<keyword evidence="2" id="KW-0479">Metal-binding</keyword>
<dbReference type="Proteomes" id="UP000471633">
    <property type="component" value="Unassembled WGS sequence"/>
</dbReference>
<dbReference type="GO" id="GO:0008270">
    <property type="term" value="F:zinc ion binding"/>
    <property type="evidence" value="ECO:0007669"/>
    <property type="project" value="UniProtKB-KW"/>
</dbReference>
<dbReference type="InterPro" id="IPR047159">
    <property type="entry name" value="NR_DBD_RAR"/>
</dbReference>
<dbReference type="Pfam" id="PF00104">
    <property type="entry name" value="Hormone_recep"/>
    <property type="match status" value="1"/>
</dbReference>
<protein>
    <submittedName>
        <fullName evidence="11">Uncharacterized protein</fullName>
    </submittedName>
</protein>
<keyword evidence="9" id="KW-0539">Nucleus</keyword>
<evidence type="ECO:0000256" key="3">
    <source>
        <dbReference type="ARBA" id="ARBA00022771"/>
    </source>
</evidence>
<dbReference type="InterPro" id="IPR043502">
    <property type="entry name" value="DNA/RNA_pol_sf"/>
</dbReference>
<evidence type="ECO:0000256" key="4">
    <source>
        <dbReference type="ARBA" id="ARBA00022833"/>
    </source>
</evidence>
<evidence type="ECO:0000256" key="2">
    <source>
        <dbReference type="ARBA" id="ARBA00022723"/>
    </source>
</evidence>
<dbReference type="SUPFAM" id="SSF48508">
    <property type="entry name" value="Nuclear receptor ligand-binding domain"/>
    <property type="match status" value="1"/>
</dbReference>
<keyword evidence="6" id="KW-0238">DNA-binding</keyword>
<dbReference type="SMART" id="SM00430">
    <property type="entry name" value="HOLI"/>
    <property type="match status" value="1"/>
</dbReference>
<accession>A0A6A5DGZ4</accession>
<dbReference type="PANTHER" id="PTHR24082">
    <property type="entry name" value="NUCLEAR HORMONE RECEPTOR"/>
    <property type="match status" value="1"/>
</dbReference>
<dbReference type="GO" id="GO:0043565">
    <property type="term" value="F:sequence-specific DNA binding"/>
    <property type="evidence" value="ECO:0007669"/>
    <property type="project" value="InterPro"/>
</dbReference>
<evidence type="ECO:0000256" key="1">
    <source>
        <dbReference type="ARBA" id="ARBA00004123"/>
    </source>
</evidence>
<dbReference type="InterPro" id="IPR000477">
    <property type="entry name" value="RT_dom"/>
</dbReference>
<feature type="region of interest" description="Disordered" evidence="10">
    <location>
        <begin position="694"/>
        <end position="726"/>
    </location>
</feature>
<proteinExistence type="predicted"/>
<dbReference type="CDD" id="cd01650">
    <property type="entry name" value="RT_nLTR_like"/>
    <property type="match status" value="1"/>
</dbReference>
<keyword evidence="3" id="KW-0863">Zinc-finger</keyword>
<reference evidence="11" key="3">
    <citation type="submission" date="2021-06" db="EMBL/GenBank/DDBJ databases">
        <title>Chromosome-level genome assembly for S. haematobium.</title>
        <authorList>
            <person name="Stroehlein A.J."/>
        </authorList>
    </citation>
    <scope>NUCLEOTIDE SEQUENCE</scope>
</reference>
<feature type="compositionally biased region" description="Polar residues" evidence="10">
    <location>
        <begin position="708"/>
        <end position="726"/>
    </location>
</feature>
<comment type="subcellular location">
    <subcellularLocation>
        <location evidence="1">Nucleus</location>
    </subcellularLocation>
</comment>
<dbReference type="CTD" id="24588975"/>
<dbReference type="CDD" id="cd06964">
    <property type="entry name" value="NR_DBD_RAR"/>
    <property type="match status" value="1"/>
</dbReference>
<keyword evidence="8" id="KW-0675">Receptor</keyword>
<dbReference type="InterPro" id="IPR001723">
    <property type="entry name" value="Nuclear_hrmn_rcpt"/>
</dbReference>
<dbReference type="PROSITE" id="PS51843">
    <property type="entry name" value="NR_LBD"/>
    <property type="match status" value="1"/>
</dbReference>
<dbReference type="InterPro" id="IPR001628">
    <property type="entry name" value="Znf_hrmn_rcpt"/>
</dbReference>
<gene>
    <name evidence="11" type="ORF">MS3_00002213</name>
</gene>
<evidence type="ECO:0000256" key="5">
    <source>
        <dbReference type="ARBA" id="ARBA00023015"/>
    </source>
</evidence>
<dbReference type="SUPFAM" id="SSF56672">
    <property type="entry name" value="DNA/RNA polymerases"/>
    <property type="match status" value="1"/>
</dbReference>